<comment type="caution">
    <text evidence="2">The sequence shown here is derived from an EMBL/GenBank/DDBJ whole genome shotgun (WGS) entry which is preliminary data.</text>
</comment>
<keyword evidence="1" id="KW-0812">Transmembrane</keyword>
<proteinExistence type="predicted"/>
<dbReference type="EMBL" id="ASPP01010252">
    <property type="protein sequence ID" value="ETO23067.1"/>
    <property type="molecule type" value="Genomic_DNA"/>
</dbReference>
<dbReference type="Proteomes" id="UP000023152">
    <property type="component" value="Unassembled WGS sequence"/>
</dbReference>
<organism evidence="2 3">
    <name type="scientific">Reticulomyxa filosa</name>
    <dbReference type="NCBI Taxonomy" id="46433"/>
    <lineage>
        <taxon>Eukaryota</taxon>
        <taxon>Sar</taxon>
        <taxon>Rhizaria</taxon>
        <taxon>Retaria</taxon>
        <taxon>Foraminifera</taxon>
        <taxon>Monothalamids</taxon>
        <taxon>Reticulomyxidae</taxon>
        <taxon>Reticulomyxa</taxon>
    </lineage>
</organism>
<protein>
    <submittedName>
        <fullName evidence="2">Uncharacterized protein</fullName>
    </submittedName>
</protein>
<dbReference type="AlphaFoldDB" id="X6NCL8"/>
<keyword evidence="1" id="KW-1133">Transmembrane helix</keyword>
<gene>
    <name evidence="2" type="ORF">RFI_14118</name>
</gene>
<keyword evidence="3" id="KW-1185">Reference proteome</keyword>
<accession>X6NCL8</accession>
<evidence type="ECO:0000313" key="3">
    <source>
        <dbReference type="Proteomes" id="UP000023152"/>
    </source>
</evidence>
<evidence type="ECO:0000313" key="2">
    <source>
        <dbReference type="EMBL" id="ETO23067.1"/>
    </source>
</evidence>
<feature type="transmembrane region" description="Helical" evidence="1">
    <location>
        <begin position="106"/>
        <end position="130"/>
    </location>
</feature>
<keyword evidence="1" id="KW-0472">Membrane</keyword>
<evidence type="ECO:0000256" key="1">
    <source>
        <dbReference type="SAM" id="Phobius"/>
    </source>
</evidence>
<sequence length="141" mass="16721">MLQKIFNYMKLVEFFFKKHINNIPSKMNLFRSKFQSKITVIPKQMAMNVVQLGKTSLEKQNGYLRKAEFASFWVAMEDGTDNVVDYLIFLLQALLQHLSNEKKHCMFFFVFAQTYFLNILSGHYFFFFFLPSPPPPSTMQF</sequence>
<reference evidence="2 3" key="1">
    <citation type="journal article" date="2013" name="Curr. Biol.">
        <title>The Genome of the Foraminiferan Reticulomyxa filosa.</title>
        <authorList>
            <person name="Glockner G."/>
            <person name="Hulsmann N."/>
            <person name="Schleicher M."/>
            <person name="Noegel A.A."/>
            <person name="Eichinger L."/>
            <person name="Gallinger C."/>
            <person name="Pawlowski J."/>
            <person name="Sierra R."/>
            <person name="Euteneuer U."/>
            <person name="Pillet L."/>
            <person name="Moustafa A."/>
            <person name="Platzer M."/>
            <person name="Groth M."/>
            <person name="Szafranski K."/>
            <person name="Schliwa M."/>
        </authorList>
    </citation>
    <scope>NUCLEOTIDE SEQUENCE [LARGE SCALE GENOMIC DNA]</scope>
</reference>
<name>X6NCL8_RETFI</name>